<feature type="compositionally biased region" description="Low complexity" evidence="1">
    <location>
        <begin position="448"/>
        <end position="457"/>
    </location>
</feature>
<dbReference type="GO" id="GO:2000001">
    <property type="term" value="P:regulation of DNA damage checkpoint"/>
    <property type="evidence" value="ECO:0007669"/>
    <property type="project" value="TreeGrafter"/>
</dbReference>
<keyword evidence="3" id="KW-1185">Reference proteome</keyword>
<feature type="region of interest" description="Disordered" evidence="1">
    <location>
        <begin position="567"/>
        <end position="618"/>
    </location>
</feature>
<feature type="region of interest" description="Disordered" evidence="1">
    <location>
        <begin position="1"/>
        <end position="25"/>
    </location>
</feature>
<feature type="region of interest" description="Disordered" evidence="1">
    <location>
        <begin position="473"/>
        <end position="498"/>
    </location>
</feature>
<protein>
    <submittedName>
        <fullName evidence="2">Uncharacterized protein</fullName>
    </submittedName>
</protein>
<reference evidence="2" key="5">
    <citation type="submission" date="2025-09" db="UniProtKB">
        <authorList>
            <consortium name="Ensembl"/>
        </authorList>
    </citation>
    <scope>IDENTIFICATION</scope>
</reference>
<dbReference type="InterPro" id="IPR029406">
    <property type="entry name" value="ETAA1"/>
</dbReference>
<evidence type="ECO:0000313" key="2">
    <source>
        <dbReference type="Ensembl" id="ENSCMIP00000049035.1"/>
    </source>
</evidence>
<gene>
    <name evidence="2" type="primary">etaa1a</name>
</gene>
<evidence type="ECO:0000256" key="1">
    <source>
        <dbReference type="SAM" id="MobiDB-lite"/>
    </source>
</evidence>
<dbReference type="Proteomes" id="UP000314986">
    <property type="component" value="Unassembled WGS sequence"/>
</dbReference>
<feature type="region of interest" description="Disordered" evidence="1">
    <location>
        <begin position="652"/>
        <end position="678"/>
    </location>
</feature>
<dbReference type="CTD" id="558278"/>
<feature type="region of interest" description="Disordered" evidence="1">
    <location>
        <begin position="302"/>
        <end position="351"/>
    </location>
</feature>
<dbReference type="GO" id="GO:0043596">
    <property type="term" value="C:nuclear replication fork"/>
    <property type="evidence" value="ECO:0007669"/>
    <property type="project" value="TreeGrafter"/>
</dbReference>
<evidence type="ECO:0000313" key="3">
    <source>
        <dbReference type="Proteomes" id="UP000314986"/>
    </source>
</evidence>
<name>A0A4W3KKN5_CALMI</name>
<feature type="region of interest" description="Disordered" evidence="1">
    <location>
        <begin position="364"/>
        <end position="457"/>
    </location>
</feature>
<organism evidence="2 3">
    <name type="scientific">Callorhinchus milii</name>
    <name type="common">Ghost shark</name>
    <dbReference type="NCBI Taxonomy" id="7868"/>
    <lineage>
        <taxon>Eukaryota</taxon>
        <taxon>Metazoa</taxon>
        <taxon>Chordata</taxon>
        <taxon>Craniata</taxon>
        <taxon>Vertebrata</taxon>
        <taxon>Chondrichthyes</taxon>
        <taxon>Holocephali</taxon>
        <taxon>Chimaeriformes</taxon>
        <taxon>Callorhinchidae</taxon>
        <taxon>Callorhinchus</taxon>
    </lineage>
</organism>
<dbReference type="GeneTree" id="ENSGT00390000009597"/>
<dbReference type="GO" id="GO:0043539">
    <property type="term" value="F:protein serine/threonine kinase activator activity"/>
    <property type="evidence" value="ECO:0007669"/>
    <property type="project" value="TreeGrafter"/>
</dbReference>
<dbReference type="GO" id="GO:0006974">
    <property type="term" value="P:DNA damage response"/>
    <property type="evidence" value="ECO:0007669"/>
    <property type="project" value="TreeGrafter"/>
</dbReference>
<dbReference type="Pfam" id="PF15350">
    <property type="entry name" value="ETAA1"/>
    <property type="match status" value="2"/>
</dbReference>
<dbReference type="PANTHER" id="PTHR16434">
    <property type="entry name" value="EWING'S TUMOR-ASSOCIATED ANTIGEN 1 ETAA1"/>
    <property type="match status" value="1"/>
</dbReference>
<dbReference type="GeneID" id="103177895"/>
<dbReference type="Ensembl" id="ENSCMIT00000049713.1">
    <property type="protein sequence ID" value="ENSCMIP00000049035.1"/>
    <property type="gene ID" value="ENSCMIG00000019992.1"/>
</dbReference>
<reference evidence="3" key="1">
    <citation type="journal article" date="2006" name="Science">
        <title>Ancient noncoding elements conserved in the human genome.</title>
        <authorList>
            <person name="Venkatesh B."/>
            <person name="Kirkness E.F."/>
            <person name="Loh Y.H."/>
            <person name="Halpern A.L."/>
            <person name="Lee A.P."/>
            <person name="Johnson J."/>
            <person name="Dandona N."/>
            <person name="Viswanathan L.D."/>
            <person name="Tay A."/>
            <person name="Venter J.C."/>
            <person name="Strausberg R.L."/>
            <person name="Brenner S."/>
        </authorList>
    </citation>
    <scope>NUCLEOTIDE SEQUENCE [LARGE SCALE GENOMIC DNA]</scope>
</reference>
<sequence>MNIWLGEDAMQHSPSGPFRSRPKINHSRWQRSTEEELMKLAKEFDRNLVEQDVSHEENTIEINQRLVCGESEQITWPQNCVILLSSDPVTGSNTGNAAPTVELHRQNFSHPPLNEEAEAAVNALFDGPTQHISGPLSQCCSGDAMSQRVGEGSHPTKALTKSVHTNRDVSSQVNKCSKGSHVKEPLDQCLSLKNAGLLSEQNSRAQAVASLDFDQSKCLLAGRSTVSENGQGTPCETGTESCPIGLREDSSVESQTGAGMVSCQTATAPTNDEGFDDWDSDDWMDDDCFSMEITQNPELIVSPKDIPKLPDCSTDTANQSEGREAKDISKPGVPSRSMALPSHFQSPTGKLKDTKTVAKVLLYGRGSERPKPRATFMLQSRSSNRVTPGGSDKESKVPVKGEENRSQELPKPYQVAPSLHAFQTFPCTKPRLGNGGQQGSGETFSHCPKPALAPGLKPKQEEAIAQRKLVTQRTIDPPKQSTATTTTTTLPPVDDWNDSEFSDEVLDMLSQSDRLCELEEEEDDEDLYRVCDDVERLMENQNAGLATAEEKPGPKATAHCPLPTAMRISPLSKWPDPSLKPLNGDRAASKPGSQGCSRGQPVAHTNPLRNPPNTLPFATTFHTAAHHSRASSGLQSKTSGHATNWSRSLSMSALNSSSGNHPELIPAPNNPRGPGAFKSSVVTNRAATNSQAASAANGKPSSSKYSFSRITSCSGNGALGSHVTSSRKTFGTAGRSSLQANVPSTAVQHHRGLPLKRLHSDSAIQTKVVKTPPKPVTKCSQAEIERKKLEALARRRLKLQAISPNM</sequence>
<dbReference type="PANTHER" id="PTHR16434:SF2">
    <property type="entry name" value="EWING'S TUMOR-ASSOCIATED ANTIGEN 1"/>
    <property type="match status" value="1"/>
</dbReference>
<reference evidence="3" key="2">
    <citation type="journal article" date="2007" name="PLoS Biol.">
        <title>Survey sequencing and comparative analysis of the elephant shark (Callorhinchus milii) genome.</title>
        <authorList>
            <person name="Venkatesh B."/>
            <person name="Kirkness E.F."/>
            <person name="Loh Y.H."/>
            <person name="Halpern A.L."/>
            <person name="Lee A.P."/>
            <person name="Johnson J."/>
            <person name="Dandona N."/>
            <person name="Viswanathan L.D."/>
            <person name="Tay A."/>
            <person name="Venter J.C."/>
            <person name="Strausberg R.L."/>
            <person name="Brenner S."/>
        </authorList>
    </citation>
    <scope>NUCLEOTIDE SEQUENCE [LARGE SCALE GENOMIC DNA]</scope>
</reference>
<reference evidence="3" key="3">
    <citation type="journal article" date="2014" name="Nature">
        <title>Elephant shark genome provides unique insights into gnathostome evolution.</title>
        <authorList>
            <consortium name="International Elephant Shark Genome Sequencing Consortium"/>
            <person name="Venkatesh B."/>
            <person name="Lee A.P."/>
            <person name="Ravi V."/>
            <person name="Maurya A.K."/>
            <person name="Lian M.M."/>
            <person name="Swann J.B."/>
            <person name="Ohta Y."/>
            <person name="Flajnik M.F."/>
            <person name="Sutoh Y."/>
            <person name="Kasahara M."/>
            <person name="Hoon S."/>
            <person name="Gangu V."/>
            <person name="Roy S.W."/>
            <person name="Irimia M."/>
            <person name="Korzh V."/>
            <person name="Kondrychyn I."/>
            <person name="Lim Z.W."/>
            <person name="Tay B.H."/>
            <person name="Tohari S."/>
            <person name="Kong K.W."/>
            <person name="Ho S."/>
            <person name="Lorente-Galdos B."/>
            <person name="Quilez J."/>
            <person name="Marques-Bonet T."/>
            <person name="Raney B.J."/>
            <person name="Ingham P.W."/>
            <person name="Tay A."/>
            <person name="Hillier L.W."/>
            <person name="Minx P."/>
            <person name="Boehm T."/>
            <person name="Wilson R.K."/>
            <person name="Brenner S."/>
            <person name="Warren W.C."/>
        </authorList>
    </citation>
    <scope>NUCLEOTIDE SEQUENCE [LARGE SCALE GENOMIC DNA]</scope>
</reference>
<dbReference type="KEGG" id="cmk:103177895"/>
<proteinExistence type="predicted"/>
<accession>A0A4W3KKN5</accession>
<dbReference type="OrthoDB" id="9378993at2759"/>
<reference evidence="2" key="4">
    <citation type="submission" date="2025-08" db="UniProtKB">
        <authorList>
            <consortium name="Ensembl"/>
        </authorList>
    </citation>
    <scope>IDENTIFICATION</scope>
</reference>
<dbReference type="AlphaFoldDB" id="A0A4W3KKN5"/>
<feature type="compositionally biased region" description="Polar residues" evidence="1">
    <location>
        <begin position="377"/>
        <end position="386"/>
    </location>
</feature>
<feature type="compositionally biased region" description="Basic and acidic residues" evidence="1">
    <location>
        <begin position="391"/>
        <end position="408"/>
    </location>
</feature>
<dbReference type="GO" id="GO:0031297">
    <property type="term" value="P:replication fork processing"/>
    <property type="evidence" value="ECO:0007669"/>
    <property type="project" value="TreeGrafter"/>
</dbReference>